<evidence type="ECO:0000313" key="12">
    <source>
        <dbReference type="EMBL" id="MEZ0475039.1"/>
    </source>
</evidence>
<dbReference type="InterPro" id="IPR012910">
    <property type="entry name" value="Plug_dom"/>
</dbReference>
<evidence type="ECO:0000256" key="3">
    <source>
        <dbReference type="ARBA" id="ARBA00022452"/>
    </source>
</evidence>
<sequence>MTEVVVTGQLAALRRAQAIKQNAAGVVDAISSEEAGKFPDQNIADSLQRVPGVSVNRTGGGESSQVTVRGLGPQFVNVLVNGRSIVSDAENRGFNFDTLPSELISTAEVYKTSAADIVDGGIGGTINIRTARPLDNEGFHFAGSLSALNDSMEGSLDDKSTPKGSFFLSQANADRTFGWLLSGMYYKRKHRSYQVNQQGWYVSDLTDPAVLASLPPAFHRLREQGVEEVATPETTIANYTTIDSVRKGLSAAIDWNPSDSLKLKFDAMYSNYRSDQLQHGLGFYGNTNDITGIEVDENGTATEYTRGDTGTLATDYIVFTLPRDAKVFQTGLNLSWLINDTTTLEVDLSRARSWNKYDSGDSYRVVGTRNIGYVPHWTNPGGGGFPYYNYDELTPSDNISNLYSHCCGMGGDHRTNRLDEVKLNLTKSFLDGPLAQLSFGALRSNRSTRFIDMGVADAMNLCTFYCGYNSTAPADKIGAYLFDAGNWFGGHSKGFPSQWVSYDPDMYMHYLTTPESYMQLQGLKTDEEIAAFVAALEANGGGWATHPIQRSYWQVKEKTNSFYVKADFEGTMRDMPWHLDLGYRYIKTDTVSSAFVAPLLDVRVNPTDTSNAVGTFGDPVLTRDDGSYAYWLPSANFRLNLRDDLVFRLNASRTLTRPELSQLRVSAGYNFRPNNQTVSTGNTGLKPYLSENFDIGLEWYFADTSYIALAAFYKEVSNFTTTVDTRVEILGFPFTQTLPVNLNEATVKGLEFTFNYQFTALPAPWDGFGTAFNYTHVKSDASIDEAILSGAGRFAIPGIGDSANLSLFYEKGPWQARLAYNWRDEWLSCLSCGAGSQPETTKAYGQLDMSAAYSLNDHFSVFVEGTNLTREIREGYMVYGNRPTFINFDGRTYTFGVRARW</sequence>
<accession>A0ABV4HUJ2</accession>
<keyword evidence="2 8" id="KW-0813">Transport</keyword>
<evidence type="ECO:0000256" key="8">
    <source>
        <dbReference type="PROSITE-ProRule" id="PRU01360"/>
    </source>
</evidence>
<organism evidence="12 13">
    <name type="scientific">Luteimonas salinilitoris</name>
    <dbReference type="NCBI Taxonomy" id="3237697"/>
    <lineage>
        <taxon>Bacteria</taxon>
        <taxon>Pseudomonadati</taxon>
        <taxon>Pseudomonadota</taxon>
        <taxon>Gammaproteobacteria</taxon>
        <taxon>Lysobacterales</taxon>
        <taxon>Lysobacteraceae</taxon>
        <taxon>Luteimonas</taxon>
    </lineage>
</organism>
<keyword evidence="12" id="KW-0675">Receptor</keyword>
<keyword evidence="4 8" id="KW-0812">Transmembrane</keyword>
<dbReference type="Pfam" id="PF00593">
    <property type="entry name" value="TonB_dep_Rec_b-barrel"/>
    <property type="match status" value="1"/>
</dbReference>
<evidence type="ECO:0000259" key="11">
    <source>
        <dbReference type="Pfam" id="PF07715"/>
    </source>
</evidence>
<dbReference type="Gene3D" id="2.170.130.10">
    <property type="entry name" value="TonB-dependent receptor, plug domain"/>
    <property type="match status" value="1"/>
</dbReference>
<evidence type="ECO:0000256" key="5">
    <source>
        <dbReference type="ARBA" id="ARBA00023077"/>
    </source>
</evidence>
<comment type="subcellular location">
    <subcellularLocation>
        <location evidence="1 8">Cell outer membrane</location>
        <topology evidence="1 8">Multi-pass membrane protein</topology>
    </subcellularLocation>
</comment>
<dbReference type="Pfam" id="PF07715">
    <property type="entry name" value="Plug"/>
    <property type="match status" value="1"/>
</dbReference>
<dbReference type="PANTHER" id="PTHR40980">
    <property type="entry name" value="PLUG DOMAIN-CONTAINING PROTEIN"/>
    <property type="match status" value="1"/>
</dbReference>
<comment type="caution">
    <text evidence="12">The sequence shown here is derived from an EMBL/GenBank/DDBJ whole genome shotgun (WGS) entry which is preliminary data.</text>
</comment>
<reference evidence="12 13" key="1">
    <citation type="submission" date="2024-07" db="EMBL/GenBank/DDBJ databases">
        <title>Luteimonas salilacus sp. nov., isolated from the shore soil of Salt Lake in Tibet of China.</title>
        <authorList>
            <person name="Zhang X."/>
            <person name="Li A."/>
        </authorList>
    </citation>
    <scope>NUCLEOTIDE SEQUENCE [LARGE SCALE GENOMIC DNA]</scope>
    <source>
        <strain evidence="12 13">B3-2-R+30</strain>
    </source>
</reference>
<dbReference type="EMBL" id="JBFWIC010000012">
    <property type="protein sequence ID" value="MEZ0475039.1"/>
    <property type="molecule type" value="Genomic_DNA"/>
</dbReference>
<dbReference type="InterPro" id="IPR000531">
    <property type="entry name" value="Beta-barrel_TonB"/>
</dbReference>
<dbReference type="SUPFAM" id="SSF56935">
    <property type="entry name" value="Porins"/>
    <property type="match status" value="1"/>
</dbReference>
<dbReference type="CDD" id="cd01347">
    <property type="entry name" value="ligand_gated_channel"/>
    <property type="match status" value="1"/>
</dbReference>
<proteinExistence type="inferred from homology"/>
<dbReference type="PROSITE" id="PS52016">
    <property type="entry name" value="TONB_DEPENDENT_REC_3"/>
    <property type="match status" value="1"/>
</dbReference>
<dbReference type="Proteomes" id="UP001566331">
    <property type="component" value="Unassembled WGS sequence"/>
</dbReference>
<dbReference type="InterPro" id="IPR039426">
    <property type="entry name" value="TonB-dep_rcpt-like"/>
</dbReference>
<evidence type="ECO:0000313" key="13">
    <source>
        <dbReference type="Proteomes" id="UP001566331"/>
    </source>
</evidence>
<dbReference type="PANTHER" id="PTHR40980:SF3">
    <property type="entry name" value="TONB-DEPENDENT RECEPTOR-LIKE BETA-BARREL DOMAIN-CONTAINING PROTEIN"/>
    <property type="match status" value="1"/>
</dbReference>
<evidence type="ECO:0000256" key="7">
    <source>
        <dbReference type="ARBA" id="ARBA00023237"/>
    </source>
</evidence>
<feature type="domain" description="TonB-dependent receptor-like beta-barrel" evidence="10">
    <location>
        <begin position="354"/>
        <end position="868"/>
    </location>
</feature>
<dbReference type="InterPro" id="IPR010104">
    <property type="entry name" value="TonB_rcpt_bac"/>
</dbReference>
<keyword evidence="5 9" id="KW-0798">TonB box</keyword>
<dbReference type="InterPro" id="IPR037066">
    <property type="entry name" value="Plug_dom_sf"/>
</dbReference>
<keyword evidence="13" id="KW-1185">Reference proteome</keyword>
<comment type="similarity">
    <text evidence="8 9">Belongs to the TonB-dependent receptor family.</text>
</comment>
<evidence type="ECO:0000256" key="9">
    <source>
        <dbReference type="RuleBase" id="RU003357"/>
    </source>
</evidence>
<keyword evidence="7 8" id="KW-0998">Cell outer membrane</keyword>
<keyword evidence="6 8" id="KW-0472">Membrane</keyword>
<dbReference type="RefSeq" id="WP_370564904.1">
    <property type="nucleotide sequence ID" value="NZ_JBFWIB010000011.1"/>
</dbReference>
<evidence type="ECO:0000256" key="1">
    <source>
        <dbReference type="ARBA" id="ARBA00004571"/>
    </source>
</evidence>
<evidence type="ECO:0000259" key="10">
    <source>
        <dbReference type="Pfam" id="PF00593"/>
    </source>
</evidence>
<dbReference type="NCBIfam" id="TIGR01782">
    <property type="entry name" value="TonB-Xanth-Caul"/>
    <property type="match status" value="1"/>
</dbReference>
<dbReference type="Gene3D" id="2.40.170.20">
    <property type="entry name" value="TonB-dependent receptor, beta-barrel domain"/>
    <property type="match status" value="1"/>
</dbReference>
<evidence type="ECO:0000256" key="2">
    <source>
        <dbReference type="ARBA" id="ARBA00022448"/>
    </source>
</evidence>
<dbReference type="InterPro" id="IPR036942">
    <property type="entry name" value="Beta-barrel_TonB_sf"/>
</dbReference>
<keyword evidence="3 8" id="KW-1134">Transmembrane beta strand</keyword>
<feature type="domain" description="TonB-dependent receptor plug" evidence="11">
    <location>
        <begin position="20"/>
        <end position="125"/>
    </location>
</feature>
<evidence type="ECO:0000256" key="6">
    <source>
        <dbReference type="ARBA" id="ARBA00023136"/>
    </source>
</evidence>
<name>A0ABV4HUJ2_9GAMM</name>
<gene>
    <name evidence="12" type="ORF">AB6713_10495</name>
</gene>
<protein>
    <submittedName>
        <fullName evidence="12">TonB-dependent receptor</fullName>
    </submittedName>
</protein>
<evidence type="ECO:0000256" key="4">
    <source>
        <dbReference type="ARBA" id="ARBA00022692"/>
    </source>
</evidence>